<evidence type="ECO:0000259" key="1">
    <source>
        <dbReference type="PROSITE" id="PS50056"/>
    </source>
</evidence>
<dbReference type="RefSeq" id="WP_058272512.1">
    <property type="nucleotide sequence ID" value="NZ_CYPS01000022.1"/>
</dbReference>
<protein>
    <submittedName>
        <fullName evidence="2">Protein tyrosine phosphatase</fullName>
    </submittedName>
</protein>
<dbReference type="InterPro" id="IPR000340">
    <property type="entry name" value="Dual-sp_phosphatase_cat-dom"/>
</dbReference>
<dbReference type="InterPro" id="IPR000387">
    <property type="entry name" value="Tyr_Pase_dom"/>
</dbReference>
<dbReference type="Gene3D" id="3.90.190.10">
    <property type="entry name" value="Protein tyrosine phosphatase superfamily"/>
    <property type="match status" value="1"/>
</dbReference>
<dbReference type="PROSITE" id="PS00383">
    <property type="entry name" value="TYR_PHOSPHATASE_1"/>
    <property type="match status" value="1"/>
</dbReference>
<dbReference type="SUPFAM" id="SSF52799">
    <property type="entry name" value="(Phosphotyrosine protein) phosphatases II"/>
    <property type="match status" value="1"/>
</dbReference>
<evidence type="ECO:0000313" key="2">
    <source>
        <dbReference type="EMBL" id="CUH42440.1"/>
    </source>
</evidence>
<dbReference type="InterPro" id="IPR029021">
    <property type="entry name" value="Prot-tyrosine_phosphatase-like"/>
</dbReference>
<name>A0A0P1E254_9RHOB</name>
<dbReference type="Pfam" id="PF00782">
    <property type="entry name" value="DSPc"/>
    <property type="match status" value="1"/>
</dbReference>
<gene>
    <name evidence="2" type="ORF">RUM4293_01328</name>
</gene>
<dbReference type="InterPro" id="IPR016130">
    <property type="entry name" value="Tyr_Pase_AS"/>
</dbReference>
<dbReference type="PROSITE" id="PS50056">
    <property type="entry name" value="TYR_PHOSPHATASE_2"/>
    <property type="match status" value="1"/>
</dbReference>
<evidence type="ECO:0000313" key="3">
    <source>
        <dbReference type="Proteomes" id="UP000050786"/>
    </source>
</evidence>
<dbReference type="EMBL" id="CYPS01000022">
    <property type="protein sequence ID" value="CUH42440.1"/>
    <property type="molecule type" value="Genomic_DNA"/>
</dbReference>
<sequence>MAKFAIYALPVGSGTLALSPLPGGGGGYVDDLRVIQDWNPDLLISMTTEAEMQQVGAGGFGRDVQSRSATWVHLPVEDFGTPPLPIETLWPDASAAARQVLSDGGRVLVHCRGGCGRSGMVALRLMVESGEDPNHALNRLRLARPCAVETDEQMAWAMKPAQSDQ</sequence>
<accession>A0A0P1E254</accession>
<keyword evidence="3" id="KW-1185">Reference proteome</keyword>
<dbReference type="AlphaFoldDB" id="A0A0P1E254"/>
<feature type="domain" description="Tyrosine specific protein phosphatases" evidence="1">
    <location>
        <begin position="91"/>
        <end position="155"/>
    </location>
</feature>
<reference evidence="3" key="1">
    <citation type="submission" date="2015-09" db="EMBL/GenBank/DDBJ databases">
        <authorList>
            <person name="Rodrigo-Torres L."/>
            <person name="Arahal D.R."/>
        </authorList>
    </citation>
    <scope>NUCLEOTIDE SEQUENCE [LARGE SCALE GENOMIC DNA]</scope>
    <source>
        <strain evidence="3">CECT 4293</strain>
    </source>
</reference>
<dbReference type="Proteomes" id="UP000050786">
    <property type="component" value="Unassembled WGS sequence"/>
</dbReference>
<proteinExistence type="predicted"/>
<organism evidence="2 3">
    <name type="scientific">Ruegeria atlantica</name>
    <dbReference type="NCBI Taxonomy" id="81569"/>
    <lineage>
        <taxon>Bacteria</taxon>
        <taxon>Pseudomonadati</taxon>
        <taxon>Pseudomonadota</taxon>
        <taxon>Alphaproteobacteria</taxon>
        <taxon>Rhodobacterales</taxon>
        <taxon>Roseobacteraceae</taxon>
        <taxon>Ruegeria</taxon>
    </lineage>
</organism>